<keyword evidence="1" id="KW-1133">Transmembrane helix</keyword>
<gene>
    <name evidence="2" type="ORF">Ark11_0349</name>
</gene>
<dbReference type="AlphaFoldDB" id="A0A0S4M060"/>
<evidence type="ECO:0000256" key="1">
    <source>
        <dbReference type="SAM" id="Phobius"/>
    </source>
</evidence>
<feature type="transmembrane region" description="Helical" evidence="1">
    <location>
        <begin position="6"/>
        <end position="28"/>
    </location>
</feature>
<dbReference type="Proteomes" id="UP000198651">
    <property type="component" value="Chromosome I"/>
</dbReference>
<dbReference type="EMBL" id="LN906597">
    <property type="protein sequence ID" value="CUT17203.1"/>
    <property type="molecule type" value="Genomic_DNA"/>
</dbReference>
<protein>
    <submittedName>
        <fullName evidence="2">Putative membrane protein</fullName>
    </submittedName>
</protein>
<name>A0A0S4M060_9BURK</name>
<dbReference type="OrthoDB" id="9865535at2"/>
<organism evidence="2 3">
    <name type="scientific">Candidatus Ichthyocystis hellenicum</name>
    <dbReference type="NCBI Taxonomy" id="1561003"/>
    <lineage>
        <taxon>Bacteria</taxon>
        <taxon>Pseudomonadati</taxon>
        <taxon>Pseudomonadota</taxon>
        <taxon>Betaproteobacteria</taxon>
        <taxon>Burkholderiales</taxon>
        <taxon>Candidatus Ichthyocystis</taxon>
    </lineage>
</organism>
<keyword evidence="1" id="KW-0812">Transmembrane</keyword>
<evidence type="ECO:0000313" key="2">
    <source>
        <dbReference type="EMBL" id="CUT17203.1"/>
    </source>
</evidence>
<keyword evidence="3" id="KW-1185">Reference proteome</keyword>
<dbReference type="RefSeq" id="WP_092343138.1">
    <property type="nucleotide sequence ID" value="NZ_LN906597.1"/>
</dbReference>
<dbReference type="STRING" id="1561003.Ark11_0349"/>
<keyword evidence="1" id="KW-0472">Membrane</keyword>
<accession>A0A0S4M060</accession>
<proteinExistence type="predicted"/>
<reference evidence="3" key="1">
    <citation type="submission" date="2015-11" db="EMBL/GenBank/DDBJ databases">
        <authorList>
            <person name="Seth-Smith H.M.B."/>
        </authorList>
    </citation>
    <scope>NUCLEOTIDE SEQUENCE [LARGE SCALE GENOMIC DNA]</scope>
    <source>
        <strain evidence="3">2013Ark11</strain>
    </source>
</reference>
<evidence type="ECO:0000313" key="3">
    <source>
        <dbReference type="Proteomes" id="UP000198651"/>
    </source>
</evidence>
<sequence>MIDGSWFIMLDCVCSVASFFLLGIVAGFSREAITSRSSPGRLNFGEDISGISFLQQGRN</sequence>